<dbReference type="InterPro" id="IPR016181">
    <property type="entry name" value="Acyl_CoA_acyltransferase"/>
</dbReference>
<dbReference type="SUPFAM" id="SSF55729">
    <property type="entry name" value="Acyl-CoA N-acyltransferases (Nat)"/>
    <property type="match status" value="1"/>
</dbReference>
<dbReference type="PANTHER" id="PTHR41368:SF1">
    <property type="entry name" value="PROTEIN YGHO"/>
    <property type="match status" value="1"/>
</dbReference>
<reference evidence="2" key="1">
    <citation type="submission" date="2017-01" db="EMBL/GenBank/DDBJ databases">
        <authorList>
            <person name="Varghese N."/>
            <person name="Submissions S."/>
        </authorList>
    </citation>
    <scope>NUCLEOTIDE SEQUENCE [LARGE SCALE GENOMIC DNA]</scope>
    <source>
        <strain evidence="2">LP100</strain>
    </source>
</reference>
<dbReference type="Gene3D" id="3.40.630.30">
    <property type="match status" value="1"/>
</dbReference>
<evidence type="ECO:0000313" key="1">
    <source>
        <dbReference type="EMBL" id="SIT80510.1"/>
    </source>
</evidence>
<dbReference type="EMBL" id="FTPP01000001">
    <property type="protein sequence ID" value="SIT80510.1"/>
    <property type="molecule type" value="Genomic_DNA"/>
</dbReference>
<accession>A0A1R3WRK9</accession>
<evidence type="ECO:0008006" key="3">
    <source>
        <dbReference type="Google" id="ProtNLM"/>
    </source>
</evidence>
<dbReference type="PANTHER" id="PTHR41368">
    <property type="entry name" value="PROTEIN YGHO"/>
    <property type="match status" value="1"/>
</dbReference>
<dbReference type="STRING" id="1317125.SAMN05444128_0871"/>
<protein>
    <recommendedName>
        <fullName evidence="3">N-acetyltransferase domain-containing protein</fullName>
    </recommendedName>
</protein>
<sequence>MAYFGNSPKHRIQRMQLIEVNTPELAEEFIKMQVKLYRRDPNYIRPLDKDVHQVFDPKKNKLLRDGEAIRWILQDEDGETIGRVAAFINKRTANTFEQPTGGMGFFDCINDQQAANMLFDACSNWLQERGMEAMDGPINFGERDKWWGLLVDGFYEPTYCMNYNHAYYQKLFENYGFKLYFNQYVYYRTVDDPFPPEYYEKAQRVLADPDYEFRHLDKNNLDKYAEDFRIIYNKGWVKHEGVKAMGEAQAKSIMKSLKPVLDEKIIWFTYHKGEPAGFFIAIPEMNQLFKHVNGKLDLWGKIKFIYHRWRGSCKTMYGIVFGIIPECQGKGVEAAMVVAAARVVQGNPNIPYYDLQMNWIGDFNPKMMKVVEQIGGRILKTYTTYRFLFDREKEFKRATIIK</sequence>
<dbReference type="AlphaFoldDB" id="A0A1R3WRK9"/>
<dbReference type="Proteomes" id="UP000187181">
    <property type="component" value="Unassembled WGS sequence"/>
</dbReference>
<name>A0A1R3WRK9_9BACT</name>
<dbReference type="InterPro" id="IPR039968">
    <property type="entry name" value="BcerS-like"/>
</dbReference>
<evidence type="ECO:0000313" key="2">
    <source>
        <dbReference type="Proteomes" id="UP000187181"/>
    </source>
</evidence>
<gene>
    <name evidence="1" type="ORF">SAMN05444128_0871</name>
</gene>
<proteinExistence type="predicted"/>
<organism evidence="1 2">
    <name type="scientific">Pontibacter indicus</name>
    <dbReference type="NCBI Taxonomy" id="1317125"/>
    <lineage>
        <taxon>Bacteria</taxon>
        <taxon>Pseudomonadati</taxon>
        <taxon>Bacteroidota</taxon>
        <taxon>Cytophagia</taxon>
        <taxon>Cytophagales</taxon>
        <taxon>Hymenobacteraceae</taxon>
        <taxon>Pontibacter</taxon>
    </lineage>
</organism>
<keyword evidence="2" id="KW-1185">Reference proteome</keyword>